<keyword evidence="5 8" id="KW-0472">Membrane</keyword>
<accession>A0A4P9ULG4</accession>
<evidence type="ECO:0000256" key="4">
    <source>
        <dbReference type="ARBA" id="ARBA00023065"/>
    </source>
</evidence>
<keyword evidence="2 8" id="KW-0813">Transport</keyword>
<evidence type="ECO:0000256" key="2">
    <source>
        <dbReference type="ARBA" id="ARBA00022448"/>
    </source>
</evidence>
<dbReference type="AlphaFoldDB" id="A0A4P9ULG4"/>
<gene>
    <name evidence="8" type="primary">atpH</name>
    <name evidence="9" type="ORF">EQU24_02245</name>
</gene>
<dbReference type="InterPro" id="IPR026015">
    <property type="entry name" value="ATP_synth_OSCP/delta_N_sf"/>
</dbReference>
<dbReference type="Gene3D" id="1.10.520.20">
    <property type="entry name" value="N-terminal domain of the delta subunit of the F1F0-ATP synthase"/>
    <property type="match status" value="1"/>
</dbReference>
<dbReference type="GO" id="GO:0045259">
    <property type="term" value="C:proton-transporting ATP synthase complex"/>
    <property type="evidence" value="ECO:0007669"/>
    <property type="project" value="UniProtKB-KW"/>
</dbReference>
<dbReference type="InterPro" id="IPR000711">
    <property type="entry name" value="ATPase_OSCP/dsu"/>
</dbReference>
<keyword evidence="8" id="KW-1003">Cell membrane</keyword>
<dbReference type="RefSeq" id="WP_017841059.1">
    <property type="nucleotide sequence ID" value="NZ_CP035467.1"/>
</dbReference>
<dbReference type="STRING" id="675511.GCA_000341735_02553"/>
<organism evidence="9 10">
    <name type="scientific">Methylotuvimicrobium buryatense</name>
    <name type="common">Methylomicrobium buryatense</name>
    <dbReference type="NCBI Taxonomy" id="95641"/>
    <lineage>
        <taxon>Bacteria</taxon>
        <taxon>Pseudomonadati</taxon>
        <taxon>Pseudomonadota</taxon>
        <taxon>Gammaproteobacteria</taxon>
        <taxon>Methylococcales</taxon>
        <taxon>Methylococcaceae</taxon>
        <taxon>Methylotuvimicrobium</taxon>
    </lineage>
</organism>
<evidence type="ECO:0000313" key="9">
    <source>
        <dbReference type="EMBL" id="QCW81203.1"/>
    </source>
</evidence>
<comment type="function">
    <text evidence="8">F(1)F(0) ATP synthase produces ATP from ADP in the presence of a proton or sodium gradient. F-type ATPases consist of two structural domains, F(1) containing the extramembraneous catalytic core and F(0) containing the membrane proton channel, linked together by a central stalk and a peripheral stalk. During catalysis, ATP synthesis in the catalytic domain of F(1) is coupled via a rotary mechanism of the central stalk subunits to proton translocation.</text>
</comment>
<dbReference type="PANTHER" id="PTHR11910">
    <property type="entry name" value="ATP SYNTHASE DELTA CHAIN"/>
    <property type="match status" value="1"/>
</dbReference>
<keyword evidence="10" id="KW-1185">Reference proteome</keyword>
<comment type="subcellular location">
    <subcellularLocation>
        <location evidence="8">Cell membrane</location>
        <topology evidence="8">Peripheral membrane protein</topology>
    </subcellularLocation>
    <subcellularLocation>
        <location evidence="1">Membrane</location>
    </subcellularLocation>
</comment>
<keyword evidence="6 8" id="KW-0139">CF(1)</keyword>
<keyword evidence="7 8" id="KW-0066">ATP synthesis</keyword>
<comment type="similarity">
    <text evidence="8">Belongs to the ATPase delta chain family.</text>
</comment>
<evidence type="ECO:0000256" key="1">
    <source>
        <dbReference type="ARBA" id="ARBA00004370"/>
    </source>
</evidence>
<evidence type="ECO:0000256" key="7">
    <source>
        <dbReference type="ARBA" id="ARBA00023310"/>
    </source>
</evidence>
<keyword evidence="3 8" id="KW-0375">Hydrogen ion transport</keyword>
<dbReference type="HAMAP" id="MF_01416">
    <property type="entry name" value="ATP_synth_delta_bact"/>
    <property type="match status" value="1"/>
</dbReference>
<keyword evidence="4 8" id="KW-0406">Ion transport</keyword>
<dbReference type="SUPFAM" id="SSF47928">
    <property type="entry name" value="N-terminal domain of the delta subunit of the F1F0-ATP synthase"/>
    <property type="match status" value="1"/>
</dbReference>
<dbReference type="GO" id="GO:0046933">
    <property type="term" value="F:proton-transporting ATP synthase activity, rotational mechanism"/>
    <property type="evidence" value="ECO:0007669"/>
    <property type="project" value="UniProtKB-UniRule"/>
</dbReference>
<evidence type="ECO:0000256" key="3">
    <source>
        <dbReference type="ARBA" id="ARBA00022781"/>
    </source>
</evidence>
<dbReference type="Proteomes" id="UP000305881">
    <property type="component" value="Chromosome"/>
</dbReference>
<dbReference type="NCBIfam" id="TIGR01145">
    <property type="entry name" value="ATP_synt_delta"/>
    <property type="match status" value="1"/>
</dbReference>
<evidence type="ECO:0000313" key="10">
    <source>
        <dbReference type="Proteomes" id="UP000305881"/>
    </source>
</evidence>
<dbReference type="EMBL" id="CP035467">
    <property type="protein sequence ID" value="QCW81203.1"/>
    <property type="molecule type" value="Genomic_DNA"/>
</dbReference>
<protein>
    <recommendedName>
        <fullName evidence="8">ATP synthase subunit delta</fullName>
    </recommendedName>
    <alternativeName>
        <fullName evidence="8">ATP synthase F(1) sector subunit delta</fullName>
    </alternativeName>
    <alternativeName>
        <fullName evidence="8">F-type ATPase subunit delta</fullName>
        <shortName evidence="8">F-ATPase subunit delta</shortName>
    </alternativeName>
</protein>
<proteinExistence type="inferred from homology"/>
<evidence type="ECO:0000256" key="6">
    <source>
        <dbReference type="ARBA" id="ARBA00023196"/>
    </source>
</evidence>
<reference evidence="10" key="1">
    <citation type="journal article" date="2019" name="J. Bacteriol.">
        <title>A Mutagenic Screen Identifies a TonB-Dependent Receptor Required for the Lanthanide Metal Switch in the Type I Methanotroph 'Methylotuvimicrobium buryatense' 5GB1C.</title>
        <authorList>
            <person name="Groom J.D."/>
            <person name="Ford S.M."/>
            <person name="Pesesky M.W."/>
            <person name="Lidstrom M.E."/>
        </authorList>
    </citation>
    <scope>NUCLEOTIDE SEQUENCE [LARGE SCALE GENOMIC DNA]</scope>
    <source>
        <strain evidence="10">5GB1C</strain>
    </source>
</reference>
<dbReference type="KEGG" id="mbur:EQU24_02245"/>
<dbReference type="NCBIfam" id="NF004402">
    <property type="entry name" value="PRK05758.2-2"/>
    <property type="match status" value="1"/>
</dbReference>
<dbReference type="PRINTS" id="PR00125">
    <property type="entry name" value="ATPASEDELTA"/>
</dbReference>
<evidence type="ECO:0000256" key="8">
    <source>
        <dbReference type="HAMAP-Rule" id="MF_01416"/>
    </source>
</evidence>
<dbReference type="GO" id="GO:0005886">
    <property type="term" value="C:plasma membrane"/>
    <property type="evidence" value="ECO:0007669"/>
    <property type="project" value="UniProtKB-SubCell"/>
</dbReference>
<comment type="function">
    <text evidence="8">This protein is part of the stalk that links CF(0) to CF(1). It either transmits conformational changes from CF(0) to CF(1) or is implicated in proton conduction.</text>
</comment>
<dbReference type="Pfam" id="PF00213">
    <property type="entry name" value="OSCP"/>
    <property type="match status" value="1"/>
</dbReference>
<evidence type="ECO:0000256" key="5">
    <source>
        <dbReference type="ARBA" id="ARBA00023136"/>
    </source>
</evidence>
<name>A0A4P9ULG4_METBY</name>
<sequence>MSELATLARPYAEAAFKRAKETGTTAKWSDNLAFLSAVLSDSNIALAADNPKIAKESFLNLMLDICGEHLDQEGKNFLKLLIHNNRLKLAAQIAKIYEQFRADDEGYSEVQVISAYPLTEDEQGNLVSRLERWLNKQVRLDIWNDRSLIGGVLIRAGDKVIDGTVKGQLLHMQKALQ</sequence>
<dbReference type="OrthoDB" id="9816221at2"/>